<dbReference type="InterPro" id="IPR013249">
    <property type="entry name" value="RNA_pol_sigma70_r4_t2"/>
</dbReference>
<dbReference type="Proteomes" id="UP000281708">
    <property type="component" value="Unassembled WGS sequence"/>
</dbReference>
<evidence type="ECO:0000256" key="2">
    <source>
        <dbReference type="ARBA" id="ARBA00023015"/>
    </source>
</evidence>
<evidence type="ECO:0000256" key="4">
    <source>
        <dbReference type="ARBA" id="ARBA00023163"/>
    </source>
</evidence>
<evidence type="ECO:0000259" key="5">
    <source>
        <dbReference type="Pfam" id="PF04542"/>
    </source>
</evidence>
<accession>A0A3L8P4A6</accession>
<organism evidence="7 8">
    <name type="scientific">Nocardioides mangrovicus</name>
    <dbReference type="NCBI Taxonomy" id="2478913"/>
    <lineage>
        <taxon>Bacteria</taxon>
        <taxon>Bacillati</taxon>
        <taxon>Actinomycetota</taxon>
        <taxon>Actinomycetes</taxon>
        <taxon>Propionibacteriales</taxon>
        <taxon>Nocardioidaceae</taxon>
        <taxon>Nocardioides</taxon>
    </lineage>
</organism>
<dbReference type="InterPro" id="IPR013325">
    <property type="entry name" value="RNA_pol_sigma_r2"/>
</dbReference>
<evidence type="ECO:0000256" key="3">
    <source>
        <dbReference type="ARBA" id="ARBA00023082"/>
    </source>
</evidence>
<dbReference type="Pfam" id="PF04542">
    <property type="entry name" value="Sigma70_r2"/>
    <property type="match status" value="1"/>
</dbReference>
<dbReference type="InterPro" id="IPR014284">
    <property type="entry name" value="RNA_pol_sigma-70_dom"/>
</dbReference>
<feature type="domain" description="RNA polymerase sigma factor 70 region 4 type 2" evidence="6">
    <location>
        <begin position="115"/>
        <end position="167"/>
    </location>
</feature>
<dbReference type="EMBL" id="RDBE01000005">
    <property type="protein sequence ID" value="RLV50240.1"/>
    <property type="molecule type" value="Genomic_DNA"/>
</dbReference>
<keyword evidence="3" id="KW-0731">Sigma factor</keyword>
<keyword evidence="8" id="KW-1185">Reference proteome</keyword>
<dbReference type="PANTHER" id="PTHR43133">
    <property type="entry name" value="RNA POLYMERASE ECF-TYPE SIGMA FACTO"/>
    <property type="match status" value="1"/>
</dbReference>
<dbReference type="Gene3D" id="1.10.1740.10">
    <property type="match status" value="1"/>
</dbReference>
<keyword evidence="2" id="KW-0805">Transcription regulation</keyword>
<dbReference type="InterPro" id="IPR007627">
    <property type="entry name" value="RNA_pol_sigma70_r2"/>
</dbReference>
<gene>
    <name evidence="7" type="ORF">D9V37_05855</name>
</gene>
<comment type="caution">
    <text evidence="7">The sequence shown here is derived from an EMBL/GenBank/DDBJ whole genome shotgun (WGS) entry which is preliminary data.</text>
</comment>
<dbReference type="InterPro" id="IPR013324">
    <property type="entry name" value="RNA_pol_sigma_r3/r4-like"/>
</dbReference>
<dbReference type="AlphaFoldDB" id="A0A3L8P4A6"/>
<dbReference type="SUPFAM" id="SSF88946">
    <property type="entry name" value="Sigma2 domain of RNA polymerase sigma factors"/>
    <property type="match status" value="1"/>
</dbReference>
<dbReference type="GO" id="GO:0006352">
    <property type="term" value="P:DNA-templated transcription initiation"/>
    <property type="evidence" value="ECO:0007669"/>
    <property type="project" value="InterPro"/>
</dbReference>
<dbReference type="Gene3D" id="1.10.10.10">
    <property type="entry name" value="Winged helix-like DNA-binding domain superfamily/Winged helix DNA-binding domain"/>
    <property type="match status" value="1"/>
</dbReference>
<comment type="similarity">
    <text evidence="1">Belongs to the sigma-70 factor family. ECF subfamily.</text>
</comment>
<dbReference type="Pfam" id="PF08281">
    <property type="entry name" value="Sigma70_r4_2"/>
    <property type="match status" value="1"/>
</dbReference>
<dbReference type="InterPro" id="IPR036388">
    <property type="entry name" value="WH-like_DNA-bd_sf"/>
</dbReference>
<evidence type="ECO:0000313" key="8">
    <source>
        <dbReference type="Proteomes" id="UP000281708"/>
    </source>
</evidence>
<evidence type="ECO:0000256" key="1">
    <source>
        <dbReference type="ARBA" id="ARBA00010641"/>
    </source>
</evidence>
<dbReference type="NCBIfam" id="TIGR02937">
    <property type="entry name" value="sigma70-ECF"/>
    <property type="match status" value="1"/>
</dbReference>
<name>A0A3L8P4A6_9ACTN</name>
<reference evidence="7 8" key="1">
    <citation type="submission" date="2018-10" db="EMBL/GenBank/DDBJ databases">
        <title>Marmoricola sp. 4Q3S-7 whole genome shotgun sequence.</title>
        <authorList>
            <person name="Li F."/>
        </authorList>
    </citation>
    <scope>NUCLEOTIDE SEQUENCE [LARGE SCALE GENOMIC DNA]</scope>
    <source>
        <strain evidence="7 8">4Q3S-7</strain>
    </source>
</reference>
<proteinExistence type="inferred from homology"/>
<feature type="domain" description="RNA polymerase sigma-70 region 2" evidence="5">
    <location>
        <begin position="25"/>
        <end position="90"/>
    </location>
</feature>
<evidence type="ECO:0000313" key="7">
    <source>
        <dbReference type="EMBL" id="RLV50240.1"/>
    </source>
</evidence>
<dbReference type="InterPro" id="IPR039425">
    <property type="entry name" value="RNA_pol_sigma-70-like"/>
</dbReference>
<evidence type="ECO:0000259" key="6">
    <source>
        <dbReference type="Pfam" id="PF08281"/>
    </source>
</evidence>
<dbReference type="SUPFAM" id="SSF88659">
    <property type="entry name" value="Sigma3 and sigma4 domains of RNA polymerase sigma factors"/>
    <property type="match status" value="1"/>
</dbReference>
<sequence length="183" mass="20716">MCQESRATTSPDVSTPDRHERLANLYDAHAPRVYAYCLRQVGVHDADDALAETFAITWRLLERVPDDALPWLVATARNVVRNDRRRAGRRRELTDRLRDVQAYAPGAGEIVADREAMLAALAALTDREREALLLIAWDGLEPRTAARVARCTERAFRARVTRARARLDVLLAPHPAQEDRYAH</sequence>
<protein>
    <submittedName>
        <fullName evidence="7">Sigma-70 family RNA polymerase sigma factor</fullName>
    </submittedName>
</protein>
<dbReference type="GO" id="GO:0016987">
    <property type="term" value="F:sigma factor activity"/>
    <property type="evidence" value="ECO:0007669"/>
    <property type="project" value="UniProtKB-KW"/>
</dbReference>
<dbReference type="GO" id="GO:0003677">
    <property type="term" value="F:DNA binding"/>
    <property type="evidence" value="ECO:0007669"/>
    <property type="project" value="InterPro"/>
</dbReference>
<dbReference type="PANTHER" id="PTHR43133:SF25">
    <property type="entry name" value="RNA POLYMERASE SIGMA FACTOR RFAY-RELATED"/>
    <property type="match status" value="1"/>
</dbReference>
<keyword evidence="4" id="KW-0804">Transcription</keyword>